<dbReference type="Gene3D" id="3.40.630.10">
    <property type="entry name" value="Zn peptidases"/>
    <property type="match status" value="1"/>
</dbReference>
<evidence type="ECO:0000256" key="2">
    <source>
        <dbReference type="ARBA" id="ARBA00000967"/>
    </source>
</evidence>
<accession>A0A368BQI9</accession>
<protein>
    <recommendedName>
        <fullName evidence="8">Probable cytosol aminopeptidase</fullName>
        <ecNumber evidence="8">3.4.11.1</ecNumber>
    </recommendedName>
    <alternativeName>
        <fullName evidence="8">Leucine aminopeptidase</fullName>
        <shortName evidence="8">LAP</shortName>
        <ecNumber evidence="8">3.4.11.10</ecNumber>
    </alternativeName>
    <alternativeName>
        <fullName evidence="8">Leucyl aminopeptidase</fullName>
    </alternativeName>
</protein>
<evidence type="ECO:0000256" key="3">
    <source>
        <dbReference type="ARBA" id="ARBA00009528"/>
    </source>
</evidence>
<comment type="catalytic activity">
    <reaction evidence="1 8">
        <text>Release of an N-terminal amino acid, Xaa-|-Yaa-, in which Xaa is preferably Leu, but may be other amino acids including Pro although not Arg or Lys, and Yaa may be Pro. Amino acid amides and methyl esters are also readily hydrolyzed, but rates on arylamides are exceedingly low.</text>
        <dbReference type="EC" id="3.4.11.1"/>
    </reaction>
</comment>
<evidence type="ECO:0000256" key="1">
    <source>
        <dbReference type="ARBA" id="ARBA00000135"/>
    </source>
</evidence>
<dbReference type="HAMAP" id="MF_00181">
    <property type="entry name" value="Cytosol_peptidase_M17"/>
    <property type="match status" value="1"/>
</dbReference>
<evidence type="ECO:0000313" key="10">
    <source>
        <dbReference type="EMBL" id="RCL39560.1"/>
    </source>
</evidence>
<dbReference type="EMBL" id="QOPC01000002">
    <property type="protein sequence ID" value="RCL39560.1"/>
    <property type="molecule type" value="Genomic_DNA"/>
</dbReference>
<comment type="subcellular location">
    <subcellularLocation>
        <location evidence="8">Cytoplasm</location>
    </subcellularLocation>
</comment>
<dbReference type="EC" id="3.4.11.10" evidence="8"/>
<name>A0A368BQI9_9GAMM</name>
<sequence>MAYKVLSSLTANNVNSADLLKVKTDLLIIAVNKKTSAAAELKGLQANAQSLVKESIKEINSGSRKSIFLPAPAKVSAKNILLIKEPDPKAASFLVLRYYEEIMGLVKSAKAKDFAYLMSSTTSKDFDLAWAAEVAARTFESTAYTFNATKNKTAKPIIVKKGALLFAGLTPAKLRSVKASVKLGHAVGEGMNATKHLGDLPANHCTPRIIERKTKALKKDFPALKISSLNEKDMERLKMGSYLSVGKGSDEPSRMMTIEYKGGAKDKQPIVLVGKGITFDTGGISIKPSPAMDEMKWDMCGAASVFGIMQTLARLKAKVNVVGLLVCAENMPSARATKPGDVVTSMSGQTIEILNTDAEGRLVLCDALTYSKKFKPSHVIDMATLTGAVVVALGSPATGVMANNQPLADKILAAGEKSGDRAWQLPLWDEYAHCTKTNFADLANIGGGREAGTIHAASFLSNFTKDFKWAHMDIAASAWNGGAKKGGTGRPVPLLAELILNGNL</sequence>
<dbReference type="Proteomes" id="UP000253032">
    <property type="component" value="Unassembled WGS sequence"/>
</dbReference>
<dbReference type="GO" id="GO:0030145">
    <property type="term" value="F:manganese ion binding"/>
    <property type="evidence" value="ECO:0007669"/>
    <property type="project" value="UniProtKB-UniRule"/>
</dbReference>
<proteinExistence type="inferred from homology"/>
<feature type="binding site" evidence="8">
    <location>
        <position position="280"/>
    </location>
    <ligand>
        <name>Mn(2+)</name>
        <dbReference type="ChEBI" id="CHEBI:29035"/>
        <label>1</label>
    </ligand>
</feature>
<feature type="binding site" evidence="8">
    <location>
        <position position="298"/>
    </location>
    <ligand>
        <name>Mn(2+)</name>
        <dbReference type="ChEBI" id="CHEBI:29035"/>
        <label>2</label>
    </ligand>
</feature>
<evidence type="ECO:0000256" key="7">
    <source>
        <dbReference type="ARBA" id="ARBA00023211"/>
    </source>
</evidence>
<keyword evidence="7 8" id="KW-0464">Manganese</keyword>
<evidence type="ECO:0000259" key="9">
    <source>
        <dbReference type="PROSITE" id="PS00631"/>
    </source>
</evidence>
<comment type="cofactor">
    <cofactor evidence="8">
        <name>Mn(2+)</name>
        <dbReference type="ChEBI" id="CHEBI:29035"/>
    </cofactor>
    <text evidence="8">Binds 2 manganese ions per subunit.</text>
</comment>
<comment type="catalytic activity">
    <reaction evidence="2 8">
        <text>Release of an N-terminal amino acid, preferentially leucine, but not glutamic or aspartic acids.</text>
        <dbReference type="EC" id="3.4.11.10"/>
    </reaction>
</comment>
<dbReference type="GO" id="GO:0070006">
    <property type="term" value="F:metalloaminopeptidase activity"/>
    <property type="evidence" value="ECO:0007669"/>
    <property type="project" value="InterPro"/>
</dbReference>
<feature type="active site" evidence="8">
    <location>
        <position position="361"/>
    </location>
</feature>
<organism evidence="10 11">
    <name type="scientific">SAR86 cluster bacterium</name>
    <dbReference type="NCBI Taxonomy" id="2030880"/>
    <lineage>
        <taxon>Bacteria</taxon>
        <taxon>Pseudomonadati</taxon>
        <taxon>Pseudomonadota</taxon>
        <taxon>Gammaproteobacteria</taxon>
        <taxon>SAR86 cluster</taxon>
    </lineage>
</organism>
<dbReference type="CDD" id="cd00433">
    <property type="entry name" value="Peptidase_M17"/>
    <property type="match status" value="1"/>
</dbReference>
<reference evidence="10 11" key="1">
    <citation type="journal article" date="2018" name="Microbiome">
        <title>Fine metagenomic profile of the Mediterranean stratified and mixed water columns revealed by assembly and recruitment.</title>
        <authorList>
            <person name="Haro-Moreno J.M."/>
            <person name="Lopez-Perez M."/>
            <person name="De La Torre J.R."/>
            <person name="Picazo A."/>
            <person name="Camacho A."/>
            <person name="Rodriguez-Valera F."/>
        </authorList>
    </citation>
    <scope>NUCLEOTIDE SEQUENCE [LARGE SCALE GENOMIC DNA]</scope>
    <source>
        <strain evidence="10">MED-G84</strain>
    </source>
</reference>
<evidence type="ECO:0000313" key="11">
    <source>
        <dbReference type="Proteomes" id="UP000253032"/>
    </source>
</evidence>
<dbReference type="InterPro" id="IPR011356">
    <property type="entry name" value="Leucine_aapep/pepB"/>
</dbReference>
<dbReference type="InterPro" id="IPR000819">
    <property type="entry name" value="Peptidase_M17_C"/>
</dbReference>
<dbReference type="EC" id="3.4.11.1" evidence="8"/>
<dbReference type="Gene3D" id="3.40.220.10">
    <property type="entry name" value="Leucine Aminopeptidase, subunit E, domain 1"/>
    <property type="match status" value="1"/>
</dbReference>
<dbReference type="GO" id="GO:0006508">
    <property type="term" value="P:proteolysis"/>
    <property type="evidence" value="ECO:0007669"/>
    <property type="project" value="UniProtKB-KW"/>
</dbReference>
<dbReference type="InterPro" id="IPR023042">
    <property type="entry name" value="Peptidase_M17_leu_NH2_pept"/>
</dbReference>
<dbReference type="GO" id="GO:0005737">
    <property type="term" value="C:cytoplasm"/>
    <property type="evidence" value="ECO:0007669"/>
    <property type="project" value="UniProtKB-SubCell"/>
</dbReference>
<feature type="binding site" evidence="8">
    <location>
        <position position="359"/>
    </location>
    <ligand>
        <name>Mn(2+)</name>
        <dbReference type="ChEBI" id="CHEBI:29035"/>
        <label>2</label>
    </ligand>
</feature>
<comment type="function">
    <text evidence="8">Presumably involved in the processing and regular turnover of intracellular proteins. Catalyzes the removal of unsubstituted N-terminal amino acids from various peptides.</text>
</comment>
<evidence type="ECO:0000256" key="8">
    <source>
        <dbReference type="HAMAP-Rule" id="MF_00181"/>
    </source>
</evidence>
<dbReference type="PROSITE" id="PS00631">
    <property type="entry name" value="CYTOSOL_AP"/>
    <property type="match status" value="1"/>
</dbReference>
<dbReference type="PANTHER" id="PTHR11963:SF23">
    <property type="entry name" value="CYTOSOL AMINOPEPTIDASE"/>
    <property type="match status" value="1"/>
</dbReference>
<evidence type="ECO:0000256" key="6">
    <source>
        <dbReference type="ARBA" id="ARBA00022801"/>
    </source>
</evidence>
<dbReference type="InterPro" id="IPR043472">
    <property type="entry name" value="Macro_dom-like"/>
</dbReference>
<feature type="active site" evidence="8">
    <location>
        <position position="287"/>
    </location>
</feature>
<feature type="domain" description="Cytosol aminopeptidase" evidence="9">
    <location>
        <begin position="355"/>
        <end position="362"/>
    </location>
</feature>
<dbReference type="Pfam" id="PF00883">
    <property type="entry name" value="Peptidase_M17"/>
    <property type="match status" value="1"/>
</dbReference>
<keyword evidence="6 8" id="KW-0378">Hydrolase</keyword>
<feature type="binding site" evidence="8">
    <location>
        <position position="280"/>
    </location>
    <ligand>
        <name>Mn(2+)</name>
        <dbReference type="ChEBI" id="CHEBI:29035"/>
        <label>2</label>
    </ligand>
</feature>
<dbReference type="AlphaFoldDB" id="A0A368BQI9"/>
<dbReference type="SUPFAM" id="SSF52949">
    <property type="entry name" value="Macro domain-like"/>
    <property type="match status" value="1"/>
</dbReference>
<evidence type="ECO:0000256" key="4">
    <source>
        <dbReference type="ARBA" id="ARBA00022438"/>
    </source>
</evidence>
<keyword evidence="4 8" id="KW-0031">Aminopeptidase</keyword>
<feature type="binding site" evidence="8">
    <location>
        <position position="357"/>
    </location>
    <ligand>
        <name>Mn(2+)</name>
        <dbReference type="ChEBI" id="CHEBI:29035"/>
        <label>1</label>
    </ligand>
</feature>
<dbReference type="NCBIfam" id="NF002074">
    <property type="entry name" value="PRK00913.1-4"/>
    <property type="match status" value="1"/>
</dbReference>
<gene>
    <name evidence="8" type="primary">pepA</name>
    <name evidence="10" type="ORF">DBW98_00705</name>
</gene>
<keyword evidence="5 8" id="KW-0645">Protease</keyword>
<comment type="caution">
    <text evidence="10">The sequence shown here is derived from an EMBL/GenBank/DDBJ whole genome shotgun (WGS) entry which is preliminary data.</text>
</comment>
<dbReference type="PANTHER" id="PTHR11963">
    <property type="entry name" value="LEUCINE AMINOPEPTIDASE-RELATED"/>
    <property type="match status" value="1"/>
</dbReference>
<feature type="binding site" evidence="8">
    <location>
        <position position="359"/>
    </location>
    <ligand>
        <name>Mn(2+)</name>
        <dbReference type="ChEBI" id="CHEBI:29035"/>
        <label>1</label>
    </ligand>
</feature>
<keyword evidence="8" id="KW-0479">Metal-binding</keyword>
<feature type="binding site" evidence="8">
    <location>
        <position position="275"/>
    </location>
    <ligand>
        <name>Mn(2+)</name>
        <dbReference type="ChEBI" id="CHEBI:29035"/>
        <label>2</label>
    </ligand>
</feature>
<keyword evidence="8" id="KW-0963">Cytoplasm</keyword>
<dbReference type="PRINTS" id="PR00481">
    <property type="entry name" value="LAMNOPPTDASE"/>
</dbReference>
<comment type="similarity">
    <text evidence="3 8">Belongs to the peptidase M17 family.</text>
</comment>
<dbReference type="SUPFAM" id="SSF53187">
    <property type="entry name" value="Zn-dependent exopeptidases"/>
    <property type="match status" value="1"/>
</dbReference>
<evidence type="ECO:0000256" key="5">
    <source>
        <dbReference type="ARBA" id="ARBA00022670"/>
    </source>
</evidence>